<comment type="similarity">
    <text evidence="1 7">Belongs to the peptidase M3 family.</text>
</comment>
<comment type="cofactor">
    <cofactor evidence="7">
        <name>Zn(2+)</name>
        <dbReference type="ChEBI" id="CHEBI:29105"/>
    </cofactor>
    <text evidence="7">Binds 1 zinc ion.</text>
</comment>
<feature type="compositionally biased region" description="Low complexity" evidence="8">
    <location>
        <begin position="125"/>
        <end position="157"/>
    </location>
</feature>
<dbReference type="GO" id="GO:0046872">
    <property type="term" value="F:metal ion binding"/>
    <property type="evidence" value="ECO:0007669"/>
    <property type="project" value="UniProtKB-UniRule"/>
</dbReference>
<feature type="region of interest" description="Disordered" evidence="8">
    <location>
        <begin position="331"/>
        <end position="363"/>
    </location>
</feature>
<feature type="non-terminal residue" evidence="10">
    <location>
        <position position="1"/>
    </location>
</feature>
<dbReference type="EMBL" id="BMAR01000001">
    <property type="protein sequence ID" value="GFR39912.1"/>
    <property type="molecule type" value="Genomic_DNA"/>
</dbReference>
<keyword evidence="3 7" id="KW-0479">Metal-binding</keyword>
<evidence type="ECO:0000256" key="2">
    <source>
        <dbReference type="ARBA" id="ARBA00022670"/>
    </source>
</evidence>
<evidence type="ECO:0000256" key="4">
    <source>
        <dbReference type="ARBA" id="ARBA00022801"/>
    </source>
</evidence>
<feature type="region of interest" description="Disordered" evidence="8">
    <location>
        <begin position="123"/>
        <end position="208"/>
    </location>
</feature>
<accession>A0AAD3DGE6</accession>
<dbReference type="Gene3D" id="1.10.1370.40">
    <property type="match status" value="1"/>
</dbReference>
<keyword evidence="6 7" id="KW-0482">Metalloprotease</keyword>
<feature type="compositionally biased region" description="Gly residues" evidence="8">
    <location>
        <begin position="158"/>
        <end position="173"/>
    </location>
</feature>
<comment type="caution">
    <text evidence="10">The sequence shown here is derived from an EMBL/GenBank/DDBJ whole genome shotgun (WGS) entry which is preliminary data.</text>
</comment>
<dbReference type="AlphaFoldDB" id="A0AAD3DGE6"/>
<evidence type="ECO:0000259" key="9">
    <source>
        <dbReference type="Pfam" id="PF01432"/>
    </source>
</evidence>
<reference evidence="10 11" key="1">
    <citation type="journal article" date="2021" name="Sci. Rep.">
        <title>Genome sequencing of the multicellular alga Astrephomene provides insights into convergent evolution of germ-soma differentiation.</title>
        <authorList>
            <person name="Yamashita S."/>
            <person name="Yamamoto K."/>
            <person name="Matsuzaki R."/>
            <person name="Suzuki S."/>
            <person name="Yamaguchi H."/>
            <person name="Hirooka S."/>
            <person name="Minakuchi Y."/>
            <person name="Miyagishima S."/>
            <person name="Kawachi M."/>
            <person name="Toyoda A."/>
            <person name="Nozaki H."/>
        </authorList>
    </citation>
    <scope>NUCLEOTIDE SEQUENCE [LARGE SCALE GENOMIC DNA]</scope>
    <source>
        <strain evidence="10 11">NIES-4017</strain>
    </source>
</reference>
<dbReference type="Proteomes" id="UP001054857">
    <property type="component" value="Unassembled WGS sequence"/>
</dbReference>
<evidence type="ECO:0000256" key="7">
    <source>
        <dbReference type="RuleBase" id="RU003435"/>
    </source>
</evidence>
<feature type="compositionally biased region" description="Acidic residues" evidence="8">
    <location>
        <begin position="520"/>
        <end position="533"/>
    </location>
</feature>
<dbReference type="InterPro" id="IPR045090">
    <property type="entry name" value="Pept_M3A_M3B"/>
</dbReference>
<dbReference type="Pfam" id="PF01432">
    <property type="entry name" value="Peptidase_M3"/>
    <property type="match status" value="1"/>
</dbReference>
<keyword evidence="2 7" id="KW-0645">Protease</keyword>
<proteinExistence type="inferred from homology"/>
<dbReference type="PANTHER" id="PTHR11804">
    <property type="entry name" value="PROTEASE M3 THIMET OLIGOPEPTIDASE-RELATED"/>
    <property type="match status" value="1"/>
</dbReference>
<feature type="region of interest" description="Disordered" evidence="8">
    <location>
        <begin position="513"/>
        <end position="534"/>
    </location>
</feature>
<feature type="domain" description="Peptidase M3A/M3B catalytic" evidence="9">
    <location>
        <begin position="405"/>
        <end position="474"/>
    </location>
</feature>
<dbReference type="PANTHER" id="PTHR11804:SF79">
    <property type="entry name" value="MITOCHONDRIAL INTERMEDIATE PEPTIDASE"/>
    <property type="match status" value="1"/>
</dbReference>
<keyword evidence="11" id="KW-1185">Reference proteome</keyword>
<evidence type="ECO:0000256" key="8">
    <source>
        <dbReference type="SAM" id="MobiDB-lite"/>
    </source>
</evidence>
<keyword evidence="4 7" id="KW-0378">Hydrolase</keyword>
<evidence type="ECO:0000256" key="3">
    <source>
        <dbReference type="ARBA" id="ARBA00022723"/>
    </source>
</evidence>
<name>A0AAD3DGE6_9CHLO</name>
<evidence type="ECO:0000313" key="11">
    <source>
        <dbReference type="Proteomes" id="UP001054857"/>
    </source>
</evidence>
<evidence type="ECO:0000256" key="5">
    <source>
        <dbReference type="ARBA" id="ARBA00022833"/>
    </source>
</evidence>
<dbReference type="Gene3D" id="1.10.1370.10">
    <property type="entry name" value="Neurolysin, domain 3"/>
    <property type="match status" value="1"/>
</dbReference>
<evidence type="ECO:0000256" key="1">
    <source>
        <dbReference type="ARBA" id="ARBA00006040"/>
    </source>
</evidence>
<dbReference type="GO" id="GO:0004222">
    <property type="term" value="F:metalloendopeptidase activity"/>
    <property type="evidence" value="ECO:0007669"/>
    <property type="project" value="InterPro"/>
</dbReference>
<dbReference type="InterPro" id="IPR024077">
    <property type="entry name" value="Neurolysin/TOP_dom2"/>
</dbReference>
<dbReference type="GO" id="GO:0006518">
    <property type="term" value="P:peptide metabolic process"/>
    <property type="evidence" value="ECO:0007669"/>
    <property type="project" value="TreeGrafter"/>
</dbReference>
<dbReference type="SUPFAM" id="SSF55486">
    <property type="entry name" value="Metalloproteases ('zincins'), catalytic domain"/>
    <property type="match status" value="1"/>
</dbReference>
<feature type="non-terminal residue" evidence="10">
    <location>
        <position position="639"/>
    </location>
</feature>
<evidence type="ECO:0000313" key="10">
    <source>
        <dbReference type="EMBL" id="GFR39912.1"/>
    </source>
</evidence>
<organism evidence="10 11">
    <name type="scientific">Astrephomene gubernaculifera</name>
    <dbReference type="NCBI Taxonomy" id="47775"/>
    <lineage>
        <taxon>Eukaryota</taxon>
        <taxon>Viridiplantae</taxon>
        <taxon>Chlorophyta</taxon>
        <taxon>core chlorophytes</taxon>
        <taxon>Chlorophyceae</taxon>
        <taxon>CS clade</taxon>
        <taxon>Chlamydomonadales</taxon>
        <taxon>Astrephomenaceae</taxon>
        <taxon>Astrephomene</taxon>
    </lineage>
</organism>
<dbReference type="InterPro" id="IPR001567">
    <property type="entry name" value="Pept_M3A_M3B_dom"/>
</dbReference>
<gene>
    <name evidence="10" type="ORF">Agub_g418</name>
</gene>
<feature type="region of interest" description="Disordered" evidence="8">
    <location>
        <begin position="550"/>
        <end position="574"/>
    </location>
</feature>
<evidence type="ECO:0000256" key="6">
    <source>
        <dbReference type="ARBA" id="ARBA00023049"/>
    </source>
</evidence>
<dbReference type="GO" id="GO:0006508">
    <property type="term" value="P:proteolysis"/>
    <property type="evidence" value="ECO:0007669"/>
    <property type="project" value="UniProtKB-KW"/>
</dbReference>
<sequence length="639" mass="67792">PLASATWRARTQGGPLWSLRLTSSLTRVLLEEHPSSQLRRCVHEVTHGSQAAAALRLMDLLRPLRQELASYFGRPSYAHLRMAGYVVGDPWAALGMLYDMLTAVRPMADAEVRHMQALLPRLEEGQQQQQAEGACGASGRARSEGAAAGRSGAAAGEAGVGREGGRRQAGGGQEDCASPLPEPPDPDPGGLLGSIDFLTSLLQPPPPTAEELRDLAPYFSLQGILAGLSRLTSHLLGCELRPTAPTAAELWAPPGSILRFEVRQMGVRQMGAAAAAAAGARSEGAAGGRQEQQQQPGQQQLLGVVYVFLDAQCERPFTQLVRHGCSGADPAPWLPDPAPQQHYPGGPVPHAAEAPQHPCCDHSSPPALIPSAARCVPHVVLHMPASQVTRGSGKQQLLLPGDPGRMLRTLAHEMGHALHYVLSYRPGSLPESNACYSATDFLELPSHIMERWVADPWVISDISCHVTSGAQLPPRRCAPLAAPSSRLQPTWLALQQHLLAAAADLLINLGGRGGGSTGGAEEEGEEGHEEGEGGETAVDMLRLRPVLTPPPMQPPSPAVRPGDSTMQGDPVTLHPGCTPSEELVAALWAHHSSLPGGVFQACRTLQTLLPGLLHTPAAMYAYPFAQMVAAAVWERWFSS</sequence>
<keyword evidence="5 7" id="KW-0862">Zinc</keyword>
<protein>
    <recommendedName>
        <fullName evidence="9">Peptidase M3A/M3B catalytic domain-containing protein</fullName>
    </recommendedName>
</protein>